<dbReference type="GO" id="GO:0005634">
    <property type="term" value="C:nucleus"/>
    <property type="evidence" value="ECO:0007669"/>
    <property type="project" value="UniProtKB-SubCell"/>
</dbReference>
<dbReference type="InterPro" id="IPR015943">
    <property type="entry name" value="WD40/YVTN_repeat-like_dom_sf"/>
</dbReference>
<evidence type="ECO:0000256" key="2">
    <source>
        <dbReference type="ARBA" id="ARBA00022574"/>
    </source>
</evidence>
<keyword evidence="2" id="KW-0853">WD repeat</keyword>
<dbReference type="PANTHER" id="PTHR16288">
    <property type="entry name" value="WD40 REPEAT PROTEIN 4"/>
    <property type="match status" value="1"/>
</dbReference>
<reference evidence="6" key="1">
    <citation type="submission" date="2023-03" db="EMBL/GenBank/DDBJ databases">
        <title>Mating type loci evolution in Malassezia.</title>
        <authorList>
            <person name="Coelho M.A."/>
        </authorList>
    </citation>
    <scope>NUCLEOTIDE SEQUENCE</scope>
    <source>
        <strain evidence="6">CBS 11721</strain>
    </source>
</reference>
<keyword evidence="7" id="KW-1185">Reference proteome</keyword>
<dbReference type="GO" id="GO:0006400">
    <property type="term" value="P:tRNA modification"/>
    <property type="evidence" value="ECO:0007669"/>
    <property type="project" value="TreeGrafter"/>
</dbReference>
<keyword evidence="4" id="KW-0677">Repeat</keyword>
<name>A0AAF0EVV9_9BASI</name>
<comment type="subcellular location">
    <subcellularLocation>
        <location evidence="1">Nucleus</location>
    </subcellularLocation>
</comment>
<evidence type="ECO:0000256" key="5">
    <source>
        <dbReference type="ARBA" id="ARBA00023242"/>
    </source>
</evidence>
<organism evidence="6 7">
    <name type="scientific">Malassezia cuniculi</name>
    <dbReference type="NCBI Taxonomy" id="948313"/>
    <lineage>
        <taxon>Eukaryota</taxon>
        <taxon>Fungi</taxon>
        <taxon>Dikarya</taxon>
        <taxon>Basidiomycota</taxon>
        <taxon>Ustilaginomycotina</taxon>
        <taxon>Malasseziomycetes</taxon>
        <taxon>Malasseziales</taxon>
        <taxon>Malasseziaceae</taxon>
        <taxon>Malassezia</taxon>
    </lineage>
</organism>
<evidence type="ECO:0000256" key="1">
    <source>
        <dbReference type="ARBA" id="ARBA00004123"/>
    </source>
</evidence>
<dbReference type="EMBL" id="CP119879">
    <property type="protein sequence ID" value="WFD35276.1"/>
    <property type="molecule type" value="Genomic_DNA"/>
</dbReference>
<dbReference type="GO" id="GO:0043527">
    <property type="term" value="C:tRNA methyltransferase complex"/>
    <property type="evidence" value="ECO:0007669"/>
    <property type="project" value="TreeGrafter"/>
</dbReference>
<gene>
    <name evidence="6" type="primary">TRM82</name>
    <name evidence="6" type="ORF">MCUN1_002127</name>
</gene>
<protein>
    <submittedName>
        <fullName evidence="6">tRNA (Guanine-N(7)-)-methyltransferase non-catalytic subunit trm82</fullName>
    </submittedName>
</protein>
<dbReference type="Gene3D" id="2.130.10.10">
    <property type="entry name" value="YVTN repeat-like/Quinoprotein amine dehydrogenase"/>
    <property type="match status" value="1"/>
</dbReference>
<keyword evidence="3" id="KW-0819">tRNA processing</keyword>
<dbReference type="GO" id="GO:0005829">
    <property type="term" value="C:cytosol"/>
    <property type="evidence" value="ECO:0007669"/>
    <property type="project" value="TreeGrafter"/>
</dbReference>
<accession>A0AAF0EVV9</accession>
<dbReference type="GO" id="GO:0036265">
    <property type="term" value="P:RNA (guanine-N7)-methylation"/>
    <property type="evidence" value="ECO:0007669"/>
    <property type="project" value="InterPro"/>
</dbReference>
<keyword evidence="5" id="KW-0539">Nucleus</keyword>
<evidence type="ECO:0000313" key="6">
    <source>
        <dbReference type="EMBL" id="WFD35276.1"/>
    </source>
</evidence>
<dbReference type="InterPro" id="IPR028884">
    <property type="entry name" value="Trm82"/>
</dbReference>
<sequence length="542" mass="57975">MSAPVPPVAVDVSDAYVLVITPANILLYERASGKLLSALDANIDPGANNAERAAFPRFAAISPDESYVAVTGDDKGVRVWRPTDMRYGAEVLHERLPKRAGTMRWAPCQLENGDSSYEVVLADKFGDIWSFPVDPSKACGAPPAAQAAKNEADEEDDESAVPRLGHVSMVTAVDFLGQGVPSMIVTADRDEHIRISRWGTQRLGYVIEQYLLGTRGAVGALAVLSPETGARAALGVDGEAIISADGGEGLRLWSQQDGMYSLHSSLALDRETLAATVVVDADVERRRERAANNMAFRGTFDPEVPAEKRQKRAGDGDSALTIRSEGHVVIITKVIPHMVNGRDWLVFTLDGANAFFTIALDELRGGRDSPVAKESIRVHGVGAPVLDVAVKGSSVWVVCDDRPAFGSGVAPLQRFEWTEDGAGLERAQISGDLAALGEPAGVLPEVTIPEAEKNELTAAPCTPRAIGSEATISKLCFYTPITTWPKPPTPEGDGPHAGFFLSQRSEQVAKDMAQRFRAGKRAAGRAKNQAKILEQYGQDASS</sequence>
<evidence type="ECO:0000313" key="7">
    <source>
        <dbReference type="Proteomes" id="UP001219933"/>
    </source>
</evidence>
<dbReference type="PANTHER" id="PTHR16288:SF0">
    <property type="entry name" value="TRNA (GUANINE-N(7)-)-METHYLTRANSFERASE NON-CATALYTIC SUBUNIT WDR4"/>
    <property type="match status" value="1"/>
</dbReference>
<proteinExistence type="predicted"/>
<dbReference type="InterPro" id="IPR011047">
    <property type="entry name" value="Quinoprotein_ADH-like_sf"/>
</dbReference>
<dbReference type="AlphaFoldDB" id="A0AAF0EVV9"/>
<evidence type="ECO:0000256" key="3">
    <source>
        <dbReference type="ARBA" id="ARBA00022694"/>
    </source>
</evidence>
<dbReference type="SUPFAM" id="SSF50998">
    <property type="entry name" value="Quinoprotein alcohol dehydrogenase-like"/>
    <property type="match status" value="1"/>
</dbReference>
<evidence type="ECO:0000256" key="4">
    <source>
        <dbReference type="ARBA" id="ARBA00022737"/>
    </source>
</evidence>
<dbReference type="Proteomes" id="UP001219933">
    <property type="component" value="Chromosome 3"/>
</dbReference>